<reference evidence="9" key="2">
    <citation type="submission" date="2016-10" db="EMBL/GenBank/DDBJ databases">
        <authorList>
            <person name="Varghese N."/>
            <person name="Submissions S."/>
        </authorList>
    </citation>
    <scope>NUCLEOTIDE SEQUENCE [LARGE SCALE GENOMIC DNA]</scope>
    <source>
        <strain evidence="9">CGMCC 1.12397</strain>
    </source>
</reference>
<keyword evidence="2" id="KW-0812">Transmembrane</keyword>
<dbReference type="PANTHER" id="PTHR42198">
    <property type="entry name" value="INTEGRAL MEMBRANE PROTEIN"/>
    <property type="match status" value="1"/>
</dbReference>
<gene>
    <name evidence="7" type="ORF">DWB78_13020</name>
    <name evidence="8" type="ORF">SAMN05216278_0719</name>
</gene>
<keyword evidence="5" id="KW-0175">Coiled coil</keyword>
<comment type="subcellular location">
    <subcellularLocation>
        <location evidence="1">Membrane</location>
        <topology evidence="1">Multi-pass membrane protein</topology>
    </subcellularLocation>
</comment>
<evidence type="ECO:0000313" key="9">
    <source>
        <dbReference type="Proteomes" id="UP000199289"/>
    </source>
</evidence>
<evidence type="ECO:0000313" key="7">
    <source>
        <dbReference type="EMBL" id="RDI72564.1"/>
    </source>
</evidence>
<dbReference type="RefSeq" id="WP_092532998.1">
    <property type="nucleotide sequence ID" value="NZ_FNKQ01000001.1"/>
</dbReference>
<keyword evidence="4" id="KW-0472">Membrane</keyword>
<evidence type="ECO:0000256" key="1">
    <source>
        <dbReference type="ARBA" id="ARBA00004141"/>
    </source>
</evidence>
<organism evidence="8 9">
    <name type="scientific">Halopelagius longus</name>
    <dbReference type="NCBI Taxonomy" id="1236180"/>
    <lineage>
        <taxon>Archaea</taxon>
        <taxon>Methanobacteriati</taxon>
        <taxon>Methanobacteriota</taxon>
        <taxon>Stenosarchaea group</taxon>
        <taxon>Halobacteria</taxon>
        <taxon>Halobacteriales</taxon>
        <taxon>Haloferacaceae</taxon>
    </lineage>
</organism>
<evidence type="ECO:0000256" key="5">
    <source>
        <dbReference type="SAM" id="Coils"/>
    </source>
</evidence>
<dbReference type="AlphaFoldDB" id="A0A1H0YM24"/>
<evidence type="ECO:0000256" key="2">
    <source>
        <dbReference type="ARBA" id="ARBA00022692"/>
    </source>
</evidence>
<feature type="coiled-coil region" evidence="5">
    <location>
        <begin position="177"/>
        <end position="204"/>
    </location>
</feature>
<proteinExistence type="predicted"/>
<dbReference type="InterPro" id="IPR002809">
    <property type="entry name" value="EMC3/TMCO1"/>
</dbReference>
<sequence>MARTESKVRDLVSTDPEMRTAVETVLERSEAGEVKWVDVKGDLTSGQWGRLIEKGVLVDGDEGFRLADPEGAREGLEAAAGNGASSASTSSSSSAADIDTGDSSWSTYDKMAGVVTVGLFLGYSWKPLRDVIGSTMNVALGPLHEVLPFYAVVMVLALATGLYSTLLQANLMDMEKMGAYQERMKDIQERQKKAKENGNDEELERIQQEQMEAMGDQLGMFKEQFRPMVWIMFLTIPVFLWMYWAIGVGGGSEAHVALNNLVLPLRGEVAWTESVLGPIQAWIVWYFLCSMGFTQIIRKSLDIDMSPSAS</sequence>
<feature type="region of interest" description="Disordered" evidence="6">
    <location>
        <begin position="76"/>
        <end position="99"/>
    </location>
</feature>
<dbReference type="Proteomes" id="UP000199289">
    <property type="component" value="Unassembled WGS sequence"/>
</dbReference>
<reference evidence="8" key="1">
    <citation type="submission" date="2016-10" db="EMBL/GenBank/DDBJ databases">
        <authorList>
            <person name="de Groot N.N."/>
        </authorList>
    </citation>
    <scope>NUCLEOTIDE SEQUENCE [LARGE SCALE GENOMIC DNA]</scope>
    <source>
        <strain evidence="8">CGMCC 1.12397</strain>
    </source>
</reference>
<dbReference type="EMBL" id="QQST01000001">
    <property type="protein sequence ID" value="RDI72564.1"/>
    <property type="molecule type" value="Genomic_DNA"/>
</dbReference>
<name>A0A1H0YM24_9EURY</name>
<keyword evidence="3" id="KW-1133">Transmembrane helix</keyword>
<dbReference type="GO" id="GO:0016020">
    <property type="term" value="C:membrane"/>
    <property type="evidence" value="ECO:0007669"/>
    <property type="project" value="UniProtKB-SubCell"/>
</dbReference>
<dbReference type="SMART" id="SM01415">
    <property type="entry name" value="DUF106"/>
    <property type="match status" value="1"/>
</dbReference>
<evidence type="ECO:0000256" key="3">
    <source>
        <dbReference type="ARBA" id="ARBA00022989"/>
    </source>
</evidence>
<feature type="compositionally biased region" description="Low complexity" evidence="6">
    <location>
        <begin position="78"/>
        <end position="99"/>
    </location>
</feature>
<dbReference type="Pfam" id="PF01956">
    <property type="entry name" value="EMC3_TMCO1"/>
    <property type="match status" value="1"/>
</dbReference>
<evidence type="ECO:0000313" key="8">
    <source>
        <dbReference type="EMBL" id="SDQ16204.1"/>
    </source>
</evidence>
<keyword evidence="10" id="KW-1185">Reference proteome</keyword>
<dbReference type="PANTHER" id="PTHR42198:SF1">
    <property type="entry name" value="INTEGRAL MEMBRANE PROTEIN"/>
    <property type="match status" value="1"/>
</dbReference>
<evidence type="ECO:0000256" key="6">
    <source>
        <dbReference type="SAM" id="MobiDB-lite"/>
    </source>
</evidence>
<dbReference type="EMBL" id="FNKQ01000001">
    <property type="protein sequence ID" value="SDQ16204.1"/>
    <property type="molecule type" value="Genomic_DNA"/>
</dbReference>
<evidence type="ECO:0000256" key="4">
    <source>
        <dbReference type="ARBA" id="ARBA00023136"/>
    </source>
</evidence>
<accession>A0A1H0YM24</accession>
<protein>
    <submittedName>
        <fullName evidence="7">DUF106 domain-containing protein</fullName>
    </submittedName>
    <submittedName>
        <fullName evidence="8">Uncharacterized membrane protein, DUF106 family</fullName>
    </submittedName>
</protein>
<dbReference type="InterPro" id="IPR038978">
    <property type="entry name" value="MJ0935"/>
</dbReference>
<evidence type="ECO:0000313" key="10">
    <source>
        <dbReference type="Proteomes" id="UP000255421"/>
    </source>
</evidence>
<reference evidence="7 10" key="3">
    <citation type="submission" date="2018-07" db="EMBL/GenBank/DDBJ databases">
        <title>Genome sequence of extremly halophilic archaeon Halopelagius longus strain BC12-B1.</title>
        <authorList>
            <person name="Zhang X."/>
        </authorList>
    </citation>
    <scope>NUCLEOTIDE SEQUENCE [LARGE SCALE GENOMIC DNA]</scope>
    <source>
        <strain evidence="7 10">BC12-B1</strain>
    </source>
</reference>
<dbReference type="OrthoDB" id="84619at2157"/>
<dbReference type="Proteomes" id="UP000255421">
    <property type="component" value="Unassembled WGS sequence"/>
</dbReference>